<evidence type="ECO:0000313" key="4">
    <source>
        <dbReference type="Proteomes" id="UP000551758"/>
    </source>
</evidence>
<comment type="caution">
    <text evidence="3">The sequence shown here is derived from an EMBL/GenBank/DDBJ whole genome shotgun (WGS) entry which is preliminary data.</text>
</comment>
<accession>A0A7J7E3Z1</accession>
<sequence length="128" mass="14378">MLVFPAWGAVGVMVNHVILAACEEDEEGLSVAEGDTLISTDYEIWGKRQRVFFHKYAQVEEKTWDWKAGSRVLTGAQRTDNGEVPSPGRIIRRETGDGQGEVPSHRSTERTSTMRKSSQNWIAQLCKL</sequence>
<dbReference type="Proteomes" id="UP000551758">
    <property type="component" value="Unassembled WGS sequence"/>
</dbReference>
<dbReference type="EMBL" id="JACDTQ010004225">
    <property type="protein sequence ID" value="KAF5910324.1"/>
    <property type="molecule type" value="Genomic_DNA"/>
</dbReference>
<evidence type="ECO:0000256" key="1">
    <source>
        <dbReference type="SAM" id="MobiDB-lite"/>
    </source>
</evidence>
<gene>
    <name evidence="3" type="ORF">HPG69_014556</name>
</gene>
<evidence type="ECO:0000256" key="2">
    <source>
        <dbReference type="SAM" id="SignalP"/>
    </source>
</evidence>
<reference evidence="3 4" key="1">
    <citation type="journal article" date="2020" name="Mol. Biol. Evol.">
        <title>Interspecific Gene Flow and the Evolution of Specialization in Black and White Rhinoceros.</title>
        <authorList>
            <person name="Moodley Y."/>
            <person name="Westbury M.V."/>
            <person name="Russo I.M."/>
            <person name="Gopalakrishnan S."/>
            <person name="Rakotoarivelo A."/>
            <person name="Olsen R.A."/>
            <person name="Prost S."/>
            <person name="Tunstall T."/>
            <person name="Ryder O.A."/>
            <person name="Dalen L."/>
            <person name="Bruford M.W."/>
        </authorList>
    </citation>
    <scope>NUCLEOTIDE SEQUENCE [LARGE SCALE GENOMIC DNA]</scope>
    <source>
        <strain evidence="3">SBR-YM</strain>
        <tissue evidence="3">Skin</tissue>
    </source>
</reference>
<proteinExistence type="predicted"/>
<keyword evidence="4" id="KW-1185">Reference proteome</keyword>
<feature type="region of interest" description="Disordered" evidence="1">
    <location>
        <begin position="75"/>
        <end position="117"/>
    </location>
</feature>
<evidence type="ECO:0000313" key="3">
    <source>
        <dbReference type="EMBL" id="KAF5910324.1"/>
    </source>
</evidence>
<organism evidence="3 4">
    <name type="scientific">Diceros bicornis minor</name>
    <name type="common">South-central black rhinoceros</name>
    <dbReference type="NCBI Taxonomy" id="77932"/>
    <lineage>
        <taxon>Eukaryota</taxon>
        <taxon>Metazoa</taxon>
        <taxon>Chordata</taxon>
        <taxon>Craniata</taxon>
        <taxon>Vertebrata</taxon>
        <taxon>Euteleostomi</taxon>
        <taxon>Mammalia</taxon>
        <taxon>Eutheria</taxon>
        <taxon>Laurasiatheria</taxon>
        <taxon>Perissodactyla</taxon>
        <taxon>Rhinocerotidae</taxon>
        <taxon>Diceros</taxon>
    </lineage>
</organism>
<feature type="chain" id="PRO_5029704206" evidence="2">
    <location>
        <begin position="21"/>
        <end position="128"/>
    </location>
</feature>
<protein>
    <submittedName>
        <fullName evidence="3">Uncharacterized protein</fullName>
    </submittedName>
</protein>
<keyword evidence="2" id="KW-0732">Signal</keyword>
<name>A0A7J7E3Z1_DICBM</name>
<feature type="signal peptide" evidence="2">
    <location>
        <begin position="1"/>
        <end position="20"/>
    </location>
</feature>
<dbReference type="AlphaFoldDB" id="A0A7J7E3Z1"/>